<dbReference type="InterPro" id="IPR009022">
    <property type="entry name" value="EFG_III"/>
</dbReference>
<dbReference type="Gene3D" id="3.30.70.240">
    <property type="match status" value="1"/>
</dbReference>
<keyword evidence="2" id="KW-0547">Nucleotide-binding</keyword>
<name>A0A3E1KBS5_9GAMM</name>
<dbReference type="Gene3D" id="3.30.230.10">
    <property type="match status" value="1"/>
</dbReference>
<evidence type="ECO:0000256" key="5">
    <source>
        <dbReference type="ARBA" id="ARBA00023134"/>
    </source>
</evidence>
<dbReference type="Pfam" id="PF14492">
    <property type="entry name" value="EFG_III"/>
    <property type="match status" value="1"/>
</dbReference>
<protein>
    <recommendedName>
        <fullName evidence="1">Elongation factor G</fullName>
    </recommendedName>
</protein>
<dbReference type="Pfam" id="PF00009">
    <property type="entry name" value="GTP_EFTU"/>
    <property type="match status" value="1"/>
</dbReference>
<keyword evidence="5" id="KW-0342">GTP-binding</keyword>
<dbReference type="GO" id="GO:0032790">
    <property type="term" value="P:ribosome disassembly"/>
    <property type="evidence" value="ECO:0007669"/>
    <property type="project" value="TreeGrafter"/>
</dbReference>
<accession>A0A3E1KBS5</accession>
<dbReference type="AlphaFoldDB" id="A0A3E1KBS5"/>
<evidence type="ECO:0000256" key="2">
    <source>
        <dbReference type="ARBA" id="ARBA00022741"/>
    </source>
</evidence>
<dbReference type="InterPro" id="IPR041095">
    <property type="entry name" value="EFG_II"/>
</dbReference>
<sequence>MAEHETGAIRNVALLGHGGSGKTSLMEMLLVKAGVLGEPGSLERGTTVSDFDPLEREHQHSLNSSIASLSFENVHVNLLDTPGDPDFRGQALAAMGAAETAAIVVNASAGIEMSTRRLMRRAKQRKLCRIIVINRMDAEGADLEQLVRDIREEFGAECLPINLPTDNGATVRDCFFKTDGETDIFSVADAHTEIVDQVVEVDEALMSRYLDGAEIDPQSLHDAFEKALREGHLVPICFTSALTGAGCGEFLRFCRHLLPSPLEGNPPPFRKGPDGERVEASLETDSHVLAHVFKVSNDPYAGKLSIFRVYQGTVRPDTQLYVGEGRKPVKAAHLYRIQGKEHIEVDEAVPGDICALAKVEDIHYDDILHDSHDEDHYYLKPIDFPQPMFGLAVEATTRGNEQKLAASLGRLAEEDPCFLVEHNQELNETVVRGLGEMHLRVMLERMKQRYNVEVETRNPRIAYRETITRPAEGHYRHKKQTGGAGQFGEVFMRVRPLGRGEGFVFRSEVVGGAIPTSLIPAVEKGVRQLLEGGAIAGFPLQDVEAVVYDGKHHPVDSKEVAFVIAGRKAFLDAVRNAGPQVLEPVVELEVTVPDSSMGDVTGSLASKRARIQGTDSLRGGLTTVSAAVPLSALAEFPTELKSMTGGEGRYTMSFSHYDAVPANDQSELIKAFEARVGDDD</sequence>
<dbReference type="PANTHER" id="PTHR43261:SF6">
    <property type="entry name" value="ELONGATION FACTOR G-LIKE PROTEIN"/>
    <property type="match status" value="1"/>
</dbReference>
<dbReference type="CDD" id="cd04088">
    <property type="entry name" value="EFG_mtEFG_II"/>
    <property type="match status" value="1"/>
</dbReference>
<dbReference type="SUPFAM" id="SSF52540">
    <property type="entry name" value="P-loop containing nucleoside triphosphate hydrolases"/>
    <property type="match status" value="1"/>
</dbReference>
<dbReference type="Gene3D" id="3.30.70.870">
    <property type="entry name" value="Elongation Factor G (Translational Gtpase), domain 3"/>
    <property type="match status" value="1"/>
</dbReference>
<dbReference type="SMART" id="SM00838">
    <property type="entry name" value="EFG_C"/>
    <property type="match status" value="1"/>
</dbReference>
<organism evidence="8 9">
    <name type="scientific">Wenzhouxiangella sediminis</name>
    <dbReference type="NCBI Taxonomy" id="1792836"/>
    <lineage>
        <taxon>Bacteria</taxon>
        <taxon>Pseudomonadati</taxon>
        <taxon>Pseudomonadota</taxon>
        <taxon>Gammaproteobacteria</taxon>
        <taxon>Chromatiales</taxon>
        <taxon>Wenzhouxiangellaceae</taxon>
        <taxon>Wenzhouxiangella</taxon>
    </lineage>
</organism>
<keyword evidence="4" id="KW-0648">Protein biosynthesis</keyword>
<dbReference type="Gene3D" id="3.40.50.300">
    <property type="entry name" value="P-loop containing nucleotide triphosphate hydrolases"/>
    <property type="match status" value="1"/>
</dbReference>
<dbReference type="Pfam" id="PF03764">
    <property type="entry name" value="EFG_IV"/>
    <property type="match status" value="1"/>
</dbReference>
<dbReference type="EMBL" id="QUZK01000014">
    <property type="protein sequence ID" value="RFF32051.1"/>
    <property type="molecule type" value="Genomic_DNA"/>
</dbReference>
<dbReference type="GO" id="GO:0003746">
    <property type="term" value="F:translation elongation factor activity"/>
    <property type="evidence" value="ECO:0007669"/>
    <property type="project" value="UniProtKB-KW"/>
</dbReference>
<dbReference type="SUPFAM" id="SSF54980">
    <property type="entry name" value="EF-G C-terminal domain-like"/>
    <property type="match status" value="2"/>
</dbReference>
<dbReference type="InterPro" id="IPR035649">
    <property type="entry name" value="EFG_V"/>
</dbReference>
<evidence type="ECO:0000256" key="3">
    <source>
        <dbReference type="ARBA" id="ARBA00022768"/>
    </source>
</evidence>
<dbReference type="CDD" id="cd16262">
    <property type="entry name" value="EFG_III"/>
    <property type="match status" value="1"/>
</dbReference>
<evidence type="ECO:0000313" key="8">
    <source>
        <dbReference type="EMBL" id="RFF32051.1"/>
    </source>
</evidence>
<evidence type="ECO:0000256" key="4">
    <source>
        <dbReference type="ARBA" id="ARBA00022917"/>
    </source>
</evidence>
<dbReference type="SMART" id="SM00889">
    <property type="entry name" value="EFG_IV"/>
    <property type="match status" value="1"/>
</dbReference>
<evidence type="ECO:0000256" key="1">
    <source>
        <dbReference type="ARBA" id="ARBA00017872"/>
    </source>
</evidence>
<dbReference type="Proteomes" id="UP000260351">
    <property type="component" value="Unassembled WGS sequence"/>
</dbReference>
<dbReference type="PANTHER" id="PTHR43261">
    <property type="entry name" value="TRANSLATION ELONGATION FACTOR G-RELATED"/>
    <property type="match status" value="1"/>
</dbReference>
<dbReference type="GO" id="GO:0097216">
    <property type="term" value="F:guanosine tetraphosphate binding"/>
    <property type="evidence" value="ECO:0007669"/>
    <property type="project" value="UniProtKB-ARBA"/>
</dbReference>
<reference evidence="8 9" key="1">
    <citation type="submission" date="2018-08" db="EMBL/GenBank/DDBJ databases">
        <title>Wenzhouxiangella salilacus sp. nov., a novel bacterium isolated from a saline lake in Xinjiang Province, China.</title>
        <authorList>
            <person name="Han S."/>
        </authorList>
    </citation>
    <scope>NUCLEOTIDE SEQUENCE [LARGE SCALE GENOMIC DNA]</scope>
    <source>
        <strain evidence="8 9">XDB06</strain>
    </source>
</reference>
<proteinExistence type="predicted"/>
<dbReference type="Pfam" id="PF22042">
    <property type="entry name" value="EF-G_D2"/>
    <property type="match status" value="1"/>
</dbReference>
<dbReference type="NCBIfam" id="TIGR00231">
    <property type="entry name" value="small_GTP"/>
    <property type="match status" value="1"/>
</dbReference>
<dbReference type="InterPro" id="IPR014721">
    <property type="entry name" value="Ribsml_uS5_D2-typ_fold_subgr"/>
</dbReference>
<keyword evidence="9" id="KW-1185">Reference proteome</keyword>
<dbReference type="Gene3D" id="2.40.30.10">
    <property type="entry name" value="Translation factors"/>
    <property type="match status" value="1"/>
</dbReference>
<dbReference type="InterPro" id="IPR035647">
    <property type="entry name" value="EFG_III/V"/>
</dbReference>
<dbReference type="InterPro" id="IPR027417">
    <property type="entry name" value="P-loop_NTPase"/>
</dbReference>
<dbReference type="InterPro" id="IPR005225">
    <property type="entry name" value="Small_GTP-bd"/>
</dbReference>
<dbReference type="GO" id="GO:0003924">
    <property type="term" value="F:GTPase activity"/>
    <property type="evidence" value="ECO:0007669"/>
    <property type="project" value="InterPro"/>
</dbReference>
<evidence type="ECO:0000259" key="7">
    <source>
        <dbReference type="PROSITE" id="PS51722"/>
    </source>
</evidence>
<dbReference type="SUPFAM" id="SSF54211">
    <property type="entry name" value="Ribosomal protein S5 domain 2-like"/>
    <property type="match status" value="1"/>
</dbReference>
<dbReference type="PROSITE" id="PS51722">
    <property type="entry name" value="G_TR_2"/>
    <property type="match status" value="1"/>
</dbReference>
<dbReference type="Pfam" id="PF00679">
    <property type="entry name" value="EFG_C"/>
    <property type="match status" value="1"/>
</dbReference>
<dbReference type="InterPro" id="IPR020568">
    <property type="entry name" value="Ribosomal_Su5_D2-typ_SF"/>
</dbReference>
<dbReference type="FunFam" id="3.30.70.240:FF:000001">
    <property type="entry name" value="Elongation factor G"/>
    <property type="match status" value="1"/>
</dbReference>
<dbReference type="CDD" id="cd01434">
    <property type="entry name" value="EFG_mtEFG1_IV"/>
    <property type="match status" value="1"/>
</dbReference>
<dbReference type="OrthoDB" id="9804431at2"/>
<dbReference type="NCBIfam" id="NF009381">
    <property type="entry name" value="PRK12740.1-5"/>
    <property type="match status" value="1"/>
</dbReference>
<comment type="function">
    <text evidence="6">Catalyzes the GTP-dependent ribosomal translocation step during translation elongation. During this step, the ribosome changes from the pre-translocational (PRE) to the post-translocational (POST) state as the newly formed A-site-bound peptidyl-tRNA and P-site-bound deacylated tRNA move to the P and E sites, respectively. Catalyzes the coordinated movement of the two tRNA molecules, the mRNA and conformational changes in the ribosome.</text>
</comment>
<dbReference type="NCBIfam" id="NF009891">
    <property type="entry name" value="PRK13351.1-1"/>
    <property type="match status" value="1"/>
</dbReference>
<gene>
    <name evidence="8" type="ORF">DZC52_02555</name>
</gene>
<evidence type="ECO:0000313" key="9">
    <source>
        <dbReference type="Proteomes" id="UP000260351"/>
    </source>
</evidence>
<dbReference type="GO" id="GO:0005525">
    <property type="term" value="F:GTP binding"/>
    <property type="evidence" value="ECO:0007669"/>
    <property type="project" value="UniProtKB-KW"/>
</dbReference>
<dbReference type="InterPro" id="IPR009000">
    <property type="entry name" value="Transl_B-barrel_sf"/>
</dbReference>
<dbReference type="RefSeq" id="WP_116649710.1">
    <property type="nucleotide sequence ID" value="NZ_QUZK01000014.1"/>
</dbReference>
<dbReference type="InterPro" id="IPR053905">
    <property type="entry name" value="EF-G-like_DII"/>
</dbReference>
<dbReference type="InterPro" id="IPR005517">
    <property type="entry name" value="Transl_elong_EFG/EF2_IV"/>
</dbReference>
<dbReference type="InterPro" id="IPR000795">
    <property type="entry name" value="T_Tr_GTP-bd_dom"/>
</dbReference>
<evidence type="ECO:0000256" key="6">
    <source>
        <dbReference type="ARBA" id="ARBA00024731"/>
    </source>
</evidence>
<feature type="domain" description="Tr-type G" evidence="7">
    <location>
        <begin position="7"/>
        <end position="262"/>
    </location>
</feature>
<dbReference type="InterPro" id="IPR000640">
    <property type="entry name" value="EFG_V-like"/>
</dbReference>
<comment type="caution">
    <text evidence="8">The sequence shown here is derived from an EMBL/GenBank/DDBJ whole genome shotgun (WGS) entry which is preliminary data.</text>
</comment>
<dbReference type="SUPFAM" id="SSF50447">
    <property type="entry name" value="Translation proteins"/>
    <property type="match status" value="1"/>
</dbReference>
<dbReference type="CDD" id="cd03713">
    <property type="entry name" value="EFG_mtEFG_C"/>
    <property type="match status" value="1"/>
</dbReference>
<keyword evidence="3 8" id="KW-0251">Elongation factor</keyword>
<dbReference type="InterPro" id="IPR047872">
    <property type="entry name" value="EFG_IV"/>
</dbReference>